<evidence type="ECO:0000256" key="1">
    <source>
        <dbReference type="ARBA" id="ARBA00004196"/>
    </source>
</evidence>
<comment type="similarity">
    <text evidence="2 4">Belongs to the bacterial solute-binding protein 3 family.</text>
</comment>
<protein>
    <submittedName>
        <fullName evidence="7">Amino acid ABC transporter</fullName>
    </submittedName>
</protein>
<evidence type="ECO:0000256" key="3">
    <source>
        <dbReference type="ARBA" id="ARBA00022729"/>
    </source>
</evidence>
<comment type="subcellular location">
    <subcellularLocation>
        <location evidence="1">Cell envelope</location>
    </subcellularLocation>
</comment>
<evidence type="ECO:0000256" key="4">
    <source>
        <dbReference type="RuleBase" id="RU003744"/>
    </source>
</evidence>
<feature type="domain" description="Solute-binding protein family 3/N-terminal" evidence="6">
    <location>
        <begin position="24"/>
        <end position="254"/>
    </location>
</feature>
<dbReference type="AlphaFoldDB" id="A0A2A2A989"/>
<dbReference type="GO" id="GO:0030313">
    <property type="term" value="C:cell envelope"/>
    <property type="evidence" value="ECO:0007669"/>
    <property type="project" value="UniProtKB-SubCell"/>
</dbReference>
<evidence type="ECO:0000313" key="8">
    <source>
        <dbReference type="Proteomes" id="UP000217999"/>
    </source>
</evidence>
<feature type="chain" id="PRO_5013399063" evidence="5">
    <location>
        <begin position="23"/>
        <end position="258"/>
    </location>
</feature>
<dbReference type="InterPro" id="IPR001638">
    <property type="entry name" value="Solute-binding_3/MltF_N"/>
</dbReference>
<sequence length="258" mass="27480">MKPLLTSLACALAFALPGAAAAKTLKVAVAAEPYPPMYYPSPSGQWQGFEVDLAQAVCKAAKLDCEVTAVAWDGLIPSLNGGHIDMVMASMSITEERRKQIDFSNKYYDVPPLIVSAKEVPVDKSPASFKGKTIGVQVATIHAAYAQKHFAPAGATVKVYQNQDEANSDLVSGRVDATMADTDAMQTFLKSDGGKACCEARGNPAPDPGVLGQGVGIGLRKGQDALREQLNAAIQSLRDSGEYQRIAQKYFSYDVYGQ</sequence>
<keyword evidence="3 5" id="KW-0732">Signal</keyword>
<reference evidence="7 8" key="1">
    <citation type="submission" date="2017-08" db="EMBL/GenBank/DDBJ databases">
        <title>WGS of Clinical strains of the CDC Group NO-1 linked to zoonotic infections in humans.</title>
        <authorList>
            <person name="Bernier A.-M."/>
            <person name="Bernard K."/>
        </authorList>
    </citation>
    <scope>NUCLEOTIDE SEQUENCE [LARGE SCALE GENOMIC DNA]</scope>
    <source>
        <strain evidence="7 8">NML03-0146</strain>
    </source>
</reference>
<gene>
    <name evidence="7" type="ORF">CK620_08745</name>
</gene>
<evidence type="ECO:0000259" key="6">
    <source>
        <dbReference type="SMART" id="SM00062"/>
    </source>
</evidence>
<comment type="caution">
    <text evidence="7">The sequence shown here is derived from an EMBL/GenBank/DDBJ whole genome shotgun (WGS) entry which is preliminary data.</text>
</comment>
<dbReference type="PANTHER" id="PTHR35936:SF17">
    <property type="entry name" value="ARGININE-BINDING EXTRACELLULAR PROTEIN ARTP"/>
    <property type="match status" value="1"/>
</dbReference>
<feature type="signal peptide" evidence="5">
    <location>
        <begin position="1"/>
        <end position="22"/>
    </location>
</feature>
<dbReference type="InterPro" id="IPR018313">
    <property type="entry name" value="SBP_3_CS"/>
</dbReference>
<name>A0A2A2A989_9BURK</name>
<dbReference type="PROSITE" id="PS01039">
    <property type="entry name" value="SBP_BACTERIAL_3"/>
    <property type="match status" value="1"/>
</dbReference>
<proteinExistence type="inferred from homology"/>
<evidence type="ECO:0000313" key="7">
    <source>
        <dbReference type="EMBL" id="PAT34308.1"/>
    </source>
</evidence>
<dbReference type="Proteomes" id="UP000217999">
    <property type="component" value="Unassembled WGS sequence"/>
</dbReference>
<organism evidence="7 8">
    <name type="scientific">Vandammella animalimorsus</name>
    <dbReference type="NCBI Taxonomy" id="2029117"/>
    <lineage>
        <taxon>Bacteria</taxon>
        <taxon>Pseudomonadati</taxon>
        <taxon>Pseudomonadota</taxon>
        <taxon>Betaproteobacteria</taxon>
        <taxon>Burkholderiales</taxon>
        <taxon>Comamonadaceae</taxon>
        <taxon>Vandammella</taxon>
    </lineage>
</organism>
<dbReference type="EMBL" id="NSJF01000004">
    <property type="protein sequence ID" value="PAT34308.1"/>
    <property type="molecule type" value="Genomic_DNA"/>
</dbReference>
<dbReference type="SMART" id="SM00062">
    <property type="entry name" value="PBPb"/>
    <property type="match status" value="1"/>
</dbReference>
<dbReference type="RefSeq" id="WP_095549990.1">
    <property type="nucleotide sequence ID" value="NZ_NSJF01000004.1"/>
</dbReference>
<evidence type="ECO:0000256" key="2">
    <source>
        <dbReference type="ARBA" id="ARBA00010333"/>
    </source>
</evidence>
<accession>A0A2A2A989</accession>
<dbReference type="PANTHER" id="PTHR35936">
    <property type="entry name" value="MEMBRANE-BOUND LYTIC MUREIN TRANSGLYCOSYLASE F"/>
    <property type="match status" value="1"/>
</dbReference>
<dbReference type="SUPFAM" id="SSF53850">
    <property type="entry name" value="Periplasmic binding protein-like II"/>
    <property type="match status" value="1"/>
</dbReference>
<dbReference type="Pfam" id="PF00497">
    <property type="entry name" value="SBP_bac_3"/>
    <property type="match status" value="1"/>
</dbReference>
<evidence type="ECO:0000256" key="5">
    <source>
        <dbReference type="SAM" id="SignalP"/>
    </source>
</evidence>
<dbReference type="Gene3D" id="3.40.190.10">
    <property type="entry name" value="Periplasmic binding protein-like II"/>
    <property type="match status" value="2"/>
</dbReference>